<feature type="non-terminal residue" evidence="1">
    <location>
        <position position="105"/>
    </location>
</feature>
<reference evidence="1 2" key="1">
    <citation type="journal article" date="2021" name="Nat. Plants">
        <title>The Taxus genome provides insights into paclitaxel biosynthesis.</title>
        <authorList>
            <person name="Xiong X."/>
            <person name="Gou J."/>
            <person name="Liao Q."/>
            <person name="Li Y."/>
            <person name="Zhou Q."/>
            <person name="Bi G."/>
            <person name="Li C."/>
            <person name="Du R."/>
            <person name="Wang X."/>
            <person name="Sun T."/>
            <person name="Guo L."/>
            <person name="Liang H."/>
            <person name="Lu P."/>
            <person name="Wu Y."/>
            <person name="Zhang Z."/>
            <person name="Ro D.K."/>
            <person name="Shang Y."/>
            <person name="Huang S."/>
            <person name="Yan J."/>
        </authorList>
    </citation>
    <scope>NUCLEOTIDE SEQUENCE [LARGE SCALE GENOMIC DNA]</scope>
    <source>
        <strain evidence="1">Ta-2019</strain>
    </source>
</reference>
<organism evidence="1 2">
    <name type="scientific">Taxus chinensis</name>
    <name type="common">Chinese yew</name>
    <name type="synonym">Taxus wallichiana var. chinensis</name>
    <dbReference type="NCBI Taxonomy" id="29808"/>
    <lineage>
        <taxon>Eukaryota</taxon>
        <taxon>Viridiplantae</taxon>
        <taxon>Streptophyta</taxon>
        <taxon>Embryophyta</taxon>
        <taxon>Tracheophyta</taxon>
        <taxon>Spermatophyta</taxon>
        <taxon>Pinopsida</taxon>
        <taxon>Pinidae</taxon>
        <taxon>Conifers II</taxon>
        <taxon>Cupressales</taxon>
        <taxon>Taxaceae</taxon>
        <taxon>Taxus</taxon>
    </lineage>
</organism>
<dbReference type="AlphaFoldDB" id="A0AA38FQ84"/>
<keyword evidence="2" id="KW-1185">Reference proteome</keyword>
<protein>
    <submittedName>
        <fullName evidence="1">Uncharacterized protein</fullName>
    </submittedName>
</protein>
<comment type="caution">
    <text evidence="1">The sequence shown here is derived from an EMBL/GenBank/DDBJ whole genome shotgun (WGS) entry which is preliminary data.</text>
</comment>
<dbReference type="EMBL" id="JAHRHJ020000007">
    <property type="protein sequence ID" value="KAH9308130.1"/>
    <property type="molecule type" value="Genomic_DNA"/>
</dbReference>
<dbReference type="Proteomes" id="UP000824469">
    <property type="component" value="Unassembled WGS sequence"/>
</dbReference>
<proteinExistence type="predicted"/>
<evidence type="ECO:0000313" key="2">
    <source>
        <dbReference type="Proteomes" id="UP000824469"/>
    </source>
</evidence>
<gene>
    <name evidence="1" type="ORF">KI387_036041</name>
</gene>
<evidence type="ECO:0000313" key="1">
    <source>
        <dbReference type="EMBL" id="KAH9308130.1"/>
    </source>
</evidence>
<accession>A0AA38FQ84</accession>
<sequence>YSILDIRKGNNYDEGGFPSRCGRRCCSCICCLFHHPVSCSSEDKGRRICWTSSRGSVRGTYWSCIMLLGSFESAWKLSSNIARLQRKQGSLSPRESRLYDLQPSG</sequence>
<name>A0AA38FQ84_TAXCH</name>
<feature type="non-terminal residue" evidence="1">
    <location>
        <position position="1"/>
    </location>
</feature>